<dbReference type="EMBL" id="KB008147">
    <property type="protein sequence ID" value="ELR11817.1"/>
    <property type="molecule type" value="Genomic_DNA"/>
</dbReference>
<evidence type="ECO:0000313" key="1">
    <source>
        <dbReference type="EMBL" id="ELR11817.1"/>
    </source>
</evidence>
<name>L8GFN8_ACACF</name>
<proteinExistence type="predicted"/>
<reference evidence="1 2" key="1">
    <citation type="journal article" date="2013" name="Genome Biol.">
        <title>Genome of Acanthamoeba castellanii highlights extensive lateral gene transfer and early evolution of tyrosine kinase signaling.</title>
        <authorList>
            <person name="Clarke M."/>
            <person name="Lohan A.J."/>
            <person name="Liu B."/>
            <person name="Lagkouvardos I."/>
            <person name="Roy S."/>
            <person name="Zafar N."/>
            <person name="Bertelli C."/>
            <person name="Schilde C."/>
            <person name="Kianianmomeni A."/>
            <person name="Burglin T.R."/>
            <person name="Frech C."/>
            <person name="Turcotte B."/>
            <person name="Kopec K.O."/>
            <person name="Synnott J.M."/>
            <person name="Choo C."/>
            <person name="Paponov I."/>
            <person name="Finkler A."/>
            <person name="Soon Heng Tan C."/>
            <person name="Hutchins A.P."/>
            <person name="Weinmeier T."/>
            <person name="Rattei T."/>
            <person name="Chu J.S."/>
            <person name="Gimenez G."/>
            <person name="Irimia M."/>
            <person name="Rigden D.J."/>
            <person name="Fitzpatrick D.A."/>
            <person name="Lorenzo-Morales J."/>
            <person name="Bateman A."/>
            <person name="Chiu C.H."/>
            <person name="Tang P."/>
            <person name="Hegemann P."/>
            <person name="Fromm H."/>
            <person name="Raoult D."/>
            <person name="Greub G."/>
            <person name="Miranda-Saavedra D."/>
            <person name="Chen N."/>
            <person name="Nash P."/>
            <person name="Ginger M.L."/>
            <person name="Horn M."/>
            <person name="Schaap P."/>
            <person name="Caler L."/>
            <person name="Loftus B."/>
        </authorList>
    </citation>
    <scope>NUCLEOTIDE SEQUENCE [LARGE SCALE GENOMIC DNA]</scope>
    <source>
        <strain evidence="1 2">Neff</strain>
    </source>
</reference>
<protein>
    <submittedName>
        <fullName evidence="1">Uncharacterized protein</fullName>
    </submittedName>
</protein>
<accession>L8GFN8</accession>
<evidence type="ECO:0000313" key="2">
    <source>
        <dbReference type="Proteomes" id="UP000011083"/>
    </source>
</evidence>
<sequence>MNQNDKQRQPTKFNETVRQRALGHLRGKNYHVEVEEGINWTVTPEA</sequence>
<dbReference type="VEuPathDB" id="AmoebaDB:ACA1_363150"/>
<organism evidence="1 2">
    <name type="scientific">Acanthamoeba castellanii (strain ATCC 30010 / Neff)</name>
    <dbReference type="NCBI Taxonomy" id="1257118"/>
    <lineage>
        <taxon>Eukaryota</taxon>
        <taxon>Amoebozoa</taxon>
        <taxon>Discosea</taxon>
        <taxon>Longamoebia</taxon>
        <taxon>Centramoebida</taxon>
        <taxon>Acanthamoebidae</taxon>
        <taxon>Acanthamoeba</taxon>
    </lineage>
</organism>
<dbReference type="Proteomes" id="UP000011083">
    <property type="component" value="Unassembled WGS sequence"/>
</dbReference>
<dbReference type="KEGG" id="acan:ACA1_363150"/>
<dbReference type="GeneID" id="14912278"/>
<keyword evidence="2" id="KW-1185">Reference proteome</keyword>
<gene>
    <name evidence="1" type="ORF">ACA1_363150</name>
</gene>
<dbReference type="AlphaFoldDB" id="L8GFN8"/>
<dbReference type="RefSeq" id="XP_004333830.1">
    <property type="nucleotide sequence ID" value="XM_004333782.1"/>
</dbReference>